<gene>
    <name evidence="3" type="ORF">J3Q64DRAFT_1375789</name>
</gene>
<feature type="compositionally biased region" description="Pro residues" evidence="2">
    <location>
        <begin position="300"/>
        <end position="310"/>
    </location>
</feature>
<feature type="compositionally biased region" description="Low complexity" evidence="2">
    <location>
        <begin position="280"/>
        <end position="299"/>
    </location>
</feature>
<evidence type="ECO:0000256" key="1">
    <source>
        <dbReference type="SAM" id="Coils"/>
    </source>
</evidence>
<sequence length="514" mass="57092">MSSNESQLYNDDGHNTQNLKPKRSSGMFSQRRQEVNFSSSTCFDSENKPTMLRSATSMHNIHTYSERSSQRQAPEPLETKASGRQRPLSYSTGTSAGLSPTLVRNGSTNSNKNLRSIHRTVTPRVNHQDPNKTQESLLRSSEDTRRVNRHSLTPRASNKGQVNNNIEAFFALDSSPRQISRPPGVACERPGKASNGTKEGVSRSSMSDLEDRRRNASLECQPLGGVVAQEIHSRSDKASITPVPTSSQSSGLLSRSSKQSDQVHPKSRNLRSAASFASLRPPQQTPAPTSASAARLPSSRSPPPPTPPPSQRLGTRQTLHPKTPQEKPQNIRLLAQASRRDSTDTTSTASSFSSSSSDASQRSSNSNSQAKQSTTMYPYRGSEDERSTFTSDTDVYSFDMYPDGGDYSKPEALDRSTPSDDENQLEKAYENNIDYLKDKLHKEQATVKALQRQKQACNNDISFLSQSVDALSMEKQEWIKRFEAEKVGLNLNIYIYKVVYINCIQFSHQNILFF</sequence>
<feature type="compositionally biased region" description="Low complexity" evidence="2">
    <location>
        <begin position="344"/>
        <end position="375"/>
    </location>
</feature>
<organism evidence="3 4">
    <name type="scientific">Phycomyces blakesleeanus</name>
    <dbReference type="NCBI Taxonomy" id="4837"/>
    <lineage>
        <taxon>Eukaryota</taxon>
        <taxon>Fungi</taxon>
        <taxon>Fungi incertae sedis</taxon>
        <taxon>Mucoromycota</taxon>
        <taxon>Mucoromycotina</taxon>
        <taxon>Mucoromycetes</taxon>
        <taxon>Mucorales</taxon>
        <taxon>Phycomycetaceae</taxon>
        <taxon>Phycomyces</taxon>
    </lineage>
</organism>
<keyword evidence="4" id="KW-1185">Reference proteome</keyword>
<feature type="compositionally biased region" description="Low complexity" evidence="2">
    <location>
        <begin position="246"/>
        <end position="260"/>
    </location>
</feature>
<accession>A0ABR3AJQ0</accession>
<feature type="coiled-coil region" evidence="1">
    <location>
        <begin position="433"/>
        <end position="467"/>
    </location>
</feature>
<dbReference type="Proteomes" id="UP001448207">
    <property type="component" value="Unassembled WGS sequence"/>
</dbReference>
<evidence type="ECO:0000313" key="3">
    <source>
        <dbReference type="EMBL" id="KAL0075447.1"/>
    </source>
</evidence>
<feature type="compositionally biased region" description="Basic and acidic residues" evidence="2">
    <location>
        <begin position="406"/>
        <end position="422"/>
    </location>
</feature>
<protein>
    <submittedName>
        <fullName evidence="3">Uncharacterized protein</fullName>
    </submittedName>
</protein>
<feature type="compositionally biased region" description="Polar residues" evidence="2">
    <location>
        <begin position="1"/>
        <end position="19"/>
    </location>
</feature>
<feature type="compositionally biased region" description="Polar residues" evidence="2">
    <location>
        <begin position="150"/>
        <end position="160"/>
    </location>
</feature>
<feature type="compositionally biased region" description="Polar residues" evidence="2">
    <location>
        <begin position="194"/>
        <end position="207"/>
    </location>
</feature>
<name>A0ABR3AJQ0_PHYBL</name>
<keyword evidence="1" id="KW-0175">Coiled coil</keyword>
<feature type="region of interest" description="Disordered" evidence="2">
    <location>
        <begin position="173"/>
        <end position="422"/>
    </location>
</feature>
<reference evidence="3 4" key="1">
    <citation type="submission" date="2024-04" db="EMBL/GenBank/DDBJ databases">
        <title>Symmetric and asymmetric DNA N6-adenine methylation regulates different biological responses in Mucorales.</title>
        <authorList>
            <consortium name="Lawrence Berkeley National Laboratory"/>
            <person name="Lax C."/>
            <person name="Mondo S.J."/>
            <person name="Osorio-Concepcion M."/>
            <person name="Muszewska A."/>
            <person name="Corrochano-Luque M."/>
            <person name="Gutierrez G."/>
            <person name="Riley R."/>
            <person name="Lipzen A."/>
            <person name="Guo J."/>
            <person name="Hundley H."/>
            <person name="Amirebrahimi M."/>
            <person name="Ng V."/>
            <person name="Lorenzo-Gutierrez D."/>
            <person name="Binder U."/>
            <person name="Yang J."/>
            <person name="Song Y."/>
            <person name="Canovas D."/>
            <person name="Navarro E."/>
            <person name="Freitag M."/>
            <person name="Gabaldon T."/>
            <person name="Grigoriev I.V."/>
            <person name="Corrochano L.M."/>
            <person name="Nicolas F.E."/>
            <person name="Garre V."/>
        </authorList>
    </citation>
    <scope>NUCLEOTIDE SEQUENCE [LARGE SCALE GENOMIC DNA]</scope>
    <source>
        <strain evidence="3 4">L51</strain>
    </source>
</reference>
<dbReference type="EMBL" id="JBCLYO010000036">
    <property type="protein sequence ID" value="KAL0075447.1"/>
    <property type="molecule type" value="Genomic_DNA"/>
</dbReference>
<comment type="caution">
    <text evidence="3">The sequence shown here is derived from an EMBL/GenBank/DDBJ whole genome shotgun (WGS) entry which is preliminary data.</text>
</comment>
<feature type="compositionally biased region" description="Polar residues" evidence="2">
    <location>
        <begin position="26"/>
        <end position="44"/>
    </location>
</feature>
<feature type="region of interest" description="Disordered" evidence="2">
    <location>
        <begin position="1"/>
        <end position="50"/>
    </location>
</feature>
<feature type="region of interest" description="Disordered" evidence="2">
    <location>
        <begin position="63"/>
        <end position="160"/>
    </location>
</feature>
<feature type="compositionally biased region" description="Polar residues" evidence="2">
    <location>
        <begin position="88"/>
        <end position="114"/>
    </location>
</feature>
<proteinExistence type="predicted"/>
<evidence type="ECO:0000256" key="2">
    <source>
        <dbReference type="SAM" id="MobiDB-lite"/>
    </source>
</evidence>
<evidence type="ECO:0000313" key="4">
    <source>
        <dbReference type="Proteomes" id="UP001448207"/>
    </source>
</evidence>